<evidence type="ECO:0000313" key="1">
    <source>
        <dbReference type="EMBL" id="OCK87532.1"/>
    </source>
</evidence>
<reference evidence="1 2" key="1">
    <citation type="journal article" date="2016" name="Nat. Commun.">
        <title>Ectomycorrhizal ecology is imprinted in the genome of the dominant symbiotic fungus Cenococcum geophilum.</title>
        <authorList>
            <consortium name="DOE Joint Genome Institute"/>
            <person name="Peter M."/>
            <person name="Kohler A."/>
            <person name="Ohm R.A."/>
            <person name="Kuo A."/>
            <person name="Krutzmann J."/>
            <person name="Morin E."/>
            <person name="Arend M."/>
            <person name="Barry K.W."/>
            <person name="Binder M."/>
            <person name="Choi C."/>
            <person name="Clum A."/>
            <person name="Copeland A."/>
            <person name="Grisel N."/>
            <person name="Haridas S."/>
            <person name="Kipfer T."/>
            <person name="LaButti K."/>
            <person name="Lindquist E."/>
            <person name="Lipzen A."/>
            <person name="Maire R."/>
            <person name="Meier B."/>
            <person name="Mihaltcheva S."/>
            <person name="Molinier V."/>
            <person name="Murat C."/>
            <person name="Poggeler S."/>
            <person name="Quandt C.A."/>
            <person name="Sperisen C."/>
            <person name="Tritt A."/>
            <person name="Tisserant E."/>
            <person name="Crous P.W."/>
            <person name="Henrissat B."/>
            <person name="Nehls U."/>
            <person name="Egli S."/>
            <person name="Spatafora J.W."/>
            <person name="Grigoriev I.V."/>
            <person name="Martin F.M."/>
        </authorList>
    </citation>
    <scope>NUCLEOTIDE SEQUENCE [LARGE SCALE GENOMIC DNA]</scope>
    <source>
        <strain evidence="1 2">1.58</strain>
    </source>
</reference>
<evidence type="ECO:0000313" key="2">
    <source>
        <dbReference type="Proteomes" id="UP000250078"/>
    </source>
</evidence>
<proteinExistence type="predicted"/>
<keyword evidence="2" id="KW-1185">Reference proteome</keyword>
<organism evidence="1 2">
    <name type="scientific">Cenococcum geophilum 1.58</name>
    <dbReference type="NCBI Taxonomy" id="794803"/>
    <lineage>
        <taxon>Eukaryota</taxon>
        <taxon>Fungi</taxon>
        <taxon>Dikarya</taxon>
        <taxon>Ascomycota</taxon>
        <taxon>Pezizomycotina</taxon>
        <taxon>Dothideomycetes</taxon>
        <taxon>Pleosporomycetidae</taxon>
        <taxon>Gloniales</taxon>
        <taxon>Gloniaceae</taxon>
        <taxon>Cenococcum</taxon>
    </lineage>
</organism>
<dbReference type="EMBL" id="KV748260">
    <property type="protein sequence ID" value="OCK87532.1"/>
    <property type="molecule type" value="Genomic_DNA"/>
</dbReference>
<gene>
    <name evidence="1" type="ORF">K441DRAFT_355158</name>
</gene>
<name>A0ACC8EN74_9PEZI</name>
<accession>A0ACC8EN74</accession>
<sequence>MSVLESDLEFMDILHTNIVNVVALWWLMLRREIATSATKDSMWQRAWWHTVKAPGTLAIENVSELEQWIVIYLSMPRNKTEKIRDQIRSNDNRFMGQETPRKVTLLRGLNERAIHTAAPLHLTNWKTAASRIPKPTGRPI</sequence>
<protein>
    <submittedName>
        <fullName evidence="1">Uncharacterized protein</fullName>
    </submittedName>
</protein>
<dbReference type="Proteomes" id="UP000250078">
    <property type="component" value="Unassembled WGS sequence"/>
</dbReference>